<keyword evidence="3" id="KW-1185">Reference proteome</keyword>
<dbReference type="Gene3D" id="1.20.1250.20">
    <property type="entry name" value="MFS general substrate transporter like domains"/>
    <property type="match status" value="2"/>
</dbReference>
<sequence length="428" mass="47003">MEKLKGKDYFSFGIGNVASQLSWTMVSSYLTLFYTDVFGLQAGAVAILFLVARIWDGINDPMMGAIMEHTHTKYGRFRPYIAIGAPLLVIFTILTFSVPGFGSVGNLIYAYITYIGLGMVYTMTNVPYLALPAVMSNDPKEVNKLNTAQMMGMVIGMIALQLCTLPLVNYFEGIWPGRGYQITAGAYAIVALPLFWFCAKNCKERITVKKEEQTSTKESLKYVLKDRNAMSVIAYTTLNMIGMMGRIGCATYFYIYVVQNFALITVFMMMPMFVGAIVMPFGPKVIDKLGRKKTLYVALIFQTAGCLMMFFGPYTNIPYLLLAHVVYGIGYIGGACGSSMLVDVVTDIHDRTGARPDGILFSMNSLAGKIGQAIGSALGIAIIGWFGYVAGKDITNEVRNGIQIGVNLMPAIVYVLALIPVAMYKLED</sequence>
<dbReference type="PANTHER" id="PTHR11328:SF24">
    <property type="entry name" value="MAJOR FACILITATOR SUPERFAMILY (MFS) PROFILE DOMAIN-CONTAINING PROTEIN"/>
    <property type="match status" value="1"/>
</dbReference>
<feature type="transmembrane region" description="Helical" evidence="1">
    <location>
        <begin position="408"/>
        <end position="426"/>
    </location>
</feature>
<dbReference type="EMBL" id="JACOPE010000001">
    <property type="protein sequence ID" value="MBC5682969.1"/>
    <property type="molecule type" value="Genomic_DNA"/>
</dbReference>
<feature type="transmembrane region" description="Helical" evidence="1">
    <location>
        <begin position="261"/>
        <end position="282"/>
    </location>
</feature>
<comment type="caution">
    <text evidence="2">The sequence shown here is derived from an EMBL/GenBank/DDBJ whole genome shotgun (WGS) entry which is preliminary data.</text>
</comment>
<feature type="transmembrane region" description="Helical" evidence="1">
    <location>
        <begin position="77"/>
        <end position="96"/>
    </location>
</feature>
<dbReference type="Pfam" id="PF13347">
    <property type="entry name" value="MFS_2"/>
    <property type="match status" value="1"/>
</dbReference>
<feature type="transmembrane region" description="Helical" evidence="1">
    <location>
        <begin position="108"/>
        <end position="130"/>
    </location>
</feature>
<gene>
    <name evidence="2" type="ORF">H8S40_05195</name>
</gene>
<evidence type="ECO:0000313" key="2">
    <source>
        <dbReference type="EMBL" id="MBC5682969.1"/>
    </source>
</evidence>
<organism evidence="2 3">
    <name type="scientific">Ruminococcus hominis</name>
    <dbReference type="NCBI Taxonomy" id="2763065"/>
    <lineage>
        <taxon>Bacteria</taxon>
        <taxon>Bacillati</taxon>
        <taxon>Bacillota</taxon>
        <taxon>Clostridia</taxon>
        <taxon>Eubacteriales</taxon>
        <taxon>Oscillospiraceae</taxon>
        <taxon>Ruminococcus</taxon>
    </lineage>
</organism>
<feature type="transmembrane region" description="Helical" evidence="1">
    <location>
        <begin position="180"/>
        <end position="199"/>
    </location>
</feature>
<dbReference type="InterPro" id="IPR039672">
    <property type="entry name" value="MFS_2"/>
</dbReference>
<keyword evidence="1" id="KW-0472">Membrane</keyword>
<protein>
    <submittedName>
        <fullName evidence="2">MFS transporter</fullName>
    </submittedName>
</protein>
<dbReference type="CDD" id="cd17332">
    <property type="entry name" value="MFS_MelB_like"/>
    <property type="match status" value="1"/>
</dbReference>
<dbReference type="NCBIfam" id="TIGR00792">
    <property type="entry name" value="gph"/>
    <property type="match status" value="1"/>
</dbReference>
<accession>A0ABR7G6B0</accession>
<evidence type="ECO:0000313" key="3">
    <source>
        <dbReference type="Proteomes" id="UP000631576"/>
    </source>
</evidence>
<proteinExistence type="predicted"/>
<reference evidence="2 3" key="1">
    <citation type="submission" date="2020-08" db="EMBL/GenBank/DDBJ databases">
        <title>Genome public.</title>
        <authorList>
            <person name="Liu C."/>
            <person name="Sun Q."/>
        </authorList>
    </citation>
    <scope>NUCLEOTIDE SEQUENCE [LARGE SCALE GENOMIC DNA]</scope>
    <source>
        <strain evidence="2 3">NSJ-13</strain>
    </source>
</reference>
<dbReference type="InterPro" id="IPR001927">
    <property type="entry name" value="Na/Gal_symport"/>
</dbReference>
<name>A0ABR7G6B0_9FIRM</name>
<dbReference type="RefSeq" id="WP_186864754.1">
    <property type="nucleotide sequence ID" value="NZ_JACOPE010000001.1"/>
</dbReference>
<keyword evidence="1" id="KW-0812">Transmembrane</keyword>
<feature type="transmembrane region" description="Helical" evidence="1">
    <location>
        <begin position="366"/>
        <end position="388"/>
    </location>
</feature>
<evidence type="ECO:0000256" key="1">
    <source>
        <dbReference type="SAM" id="Phobius"/>
    </source>
</evidence>
<keyword evidence="1" id="KW-1133">Transmembrane helix</keyword>
<feature type="transmembrane region" description="Helical" evidence="1">
    <location>
        <begin position="38"/>
        <end position="56"/>
    </location>
</feature>
<feature type="transmembrane region" description="Helical" evidence="1">
    <location>
        <begin position="294"/>
        <end position="314"/>
    </location>
</feature>
<feature type="transmembrane region" description="Helical" evidence="1">
    <location>
        <begin position="320"/>
        <end position="345"/>
    </location>
</feature>
<feature type="transmembrane region" description="Helical" evidence="1">
    <location>
        <begin position="150"/>
        <end position="168"/>
    </location>
</feature>
<dbReference type="InterPro" id="IPR036259">
    <property type="entry name" value="MFS_trans_sf"/>
</dbReference>
<dbReference type="SUPFAM" id="SSF103473">
    <property type="entry name" value="MFS general substrate transporter"/>
    <property type="match status" value="1"/>
</dbReference>
<dbReference type="PANTHER" id="PTHR11328">
    <property type="entry name" value="MAJOR FACILITATOR SUPERFAMILY DOMAIN-CONTAINING PROTEIN"/>
    <property type="match status" value="1"/>
</dbReference>
<dbReference type="Proteomes" id="UP000631576">
    <property type="component" value="Unassembled WGS sequence"/>
</dbReference>